<protein>
    <submittedName>
        <fullName evidence="1">Uncharacterized protein</fullName>
    </submittedName>
</protein>
<gene>
    <name evidence="1" type="ORF">UFOVP245_102</name>
</gene>
<accession>A0A6J7WU16</accession>
<reference evidence="1" key="1">
    <citation type="submission" date="2020-05" db="EMBL/GenBank/DDBJ databases">
        <authorList>
            <person name="Chiriac C."/>
            <person name="Salcher M."/>
            <person name="Ghai R."/>
            <person name="Kavagutti S V."/>
        </authorList>
    </citation>
    <scope>NUCLEOTIDE SEQUENCE</scope>
</reference>
<dbReference type="EMBL" id="LR798287">
    <property type="protein sequence ID" value="CAB5221227.1"/>
    <property type="molecule type" value="Genomic_DNA"/>
</dbReference>
<proteinExistence type="predicted"/>
<organism evidence="1">
    <name type="scientific">uncultured Caudovirales phage</name>
    <dbReference type="NCBI Taxonomy" id="2100421"/>
    <lineage>
        <taxon>Viruses</taxon>
        <taxon>Duplodnaviria</taxon>
        <taxon>Heunggongvirae</taxon>
        <taxon>Uroviricota</taxon>
        <taxon>Caudoviricetes</taxon>
        <taxon>Peduoviridae</taxon>
        <taxon>Maltschvirus</taxon>
        <taxon>Maltschvirus maltsch</taxon>
    </lineage>
</organism>
<name>A0A6J7WU16_9CAUD</name>
<sequence length="68" mass="7311">MSFTTDLANLAEISQALSKDITANTTDILSISANTITATRNNFANTDGTVKVHLVYNNSTNSLDTVFE</sequence>
<evidence type="ECO:0000313" key="1">
    <source>
        <dbReference type="EMBL" id="CAB5221227.1"/>
    </source>
</evidence>